<keyword evidence="8" id="KW-0732">Signal</keyword>
<dbReference type="SUPFAM" id="SSF51261">
    <property type="entry name" value="Duplicated hybrid motif"/>
    <property type="match status" value="1"/>
</dbReference>
<feature type="domain" description="M23ase beta-sheet core" evidence="9">
    <location>
        <begin position="205"/>
        <end position="301"/>
    </location>
</feature>
<dbReference type="Pfam" id="PF01551">
    <property type="entry name" value="Peptidase_M23"/>
    <property type="match status" value="1"/>
</dbReference>
<accession>A0A846ZMA1</accession>
<feature type="compositionally biased region" description="Polar residues" evidence="7">
    <location>
        <begin position="34"/>
        <end position="45"/>
    </location>
</feature>
<dbReference type="RefSeq" id="WP_168608904.1">
    <property type="nucleotide sequence ID" value="NZ_JAAZQD010000002.1"/>
</dbReference>
<evidence type="ECO:0000256" key="8">
    <source>
        <dbReference type="SAM" id="SignalP"/>
    </source>
</evidence>
<dbReference type="Gene3D" id="2.70.70.10">
    <property type="entry name" value="Glucose Permease (Domain IIA)"/>
    <property type="match status" value="1"/>
</dbReference>
<keyword evidence="4" id="KW-0378">Hydrolase</keyword>
<protein>
    <submittedName>
        <fullName evidence="10">M23 family metallopeptidase</fullName>
    </submittedName>
</protein>
<gene>
    <name evidence="10" type="ORF">HF690_06765</name>
</gene>
<feature type="region of interest" description="Disordered" evidence="7">
    <location>
        <begin position="34"/>
        <end position="55"/>
    </location>
</feature>
<dbReference type="GO" id="GO:0004222">
    <property type="term" value="F:metalloendopeptidase activity"/>
    <property type="evidence" value="ECO:0007669"/>
    <property type="project" value="TreeGrafter"/>
</dbReference>
<keyword evidence="3" id="KW-0479">Metal-binding</keyword>
<dbReference type="PANTHER" id="PTHR21666">
    <property type="entry name" value="PEPTIDASE-RELATED"/>
    <property type="match status" value="1"/>
</dbReference>
<feature type="signal peptide" evidence="8">
    <location>
        <begin position="1"/>
        <end position="19"/>
    </location>
</feature>
<evidence type="ECO:0000256" key="4">
    <source>
        <dbReference type="ARBA" id="ARBA00022801"/>
    </source>
</evidence>
<reference evidence="10 11" key="1">
    <citation type="journal article" date="2017" name="Int. J. Syst. Evol. Microbiol.">
        <title>Oleiagrimonas citrea sp. nov., a marine bacterium isolated from tidal flat sediment and emended description of the genus Oleiagrimonas Fang et al. 2015 and Oleiagrimonas soli.</title>
        <authorList>
            <person name="Yang S.H."/>
            <person name="Seo H.S."/>
            <person name="Seong C.N."/>
            <person name="Kwon K.K."/>
        </authorList>
    </citation>
    <scope>NUCLEOTIDE SEQUENCE [LARGE SCALE GENOMIC DNA]</scope>
    <source>
        <strain evidence="10 11">MEBiC09124</strain>
    </source>
</reference>
<evidence type="ECO:0000256" key="2">
    <source>
        <dbReference type="ARBA" id="ARBA00022670"/>
    </source>
</evidence>
<dbReference type="InterPro" id="IPR011055">
    <property type="entry name" value="Dup_hybrid_motif"/>
</dbReference>
<keyword evidence="2" id="KW-0645">Protease</keyword>
<evidence type="ECO:0000256" key="6">
    <source>
        <dbReference type="ARBA" id="ARBA00023049"/>
    </source>
</evidence>
<dbReference type="InterPro" id="IPR016047">
    <property type="entry name" value="M23ase_b-sheet_dom"/>
</dbReference>
<dbReference type="EMBL" id="JAAZQD010000002">
    <property type="protein sequence ID" value="NKZ38659.1"/>
    <property type="molecule type" value="Genomic_DNA"/>
</dbReference>
<dbReference type="InterPro" id="IPR050570">
    <property type="entry name" value="Cell_wall_metabolism_enzyme"/>
</dbReference>
<organism evidence="10 11">
    <name type="scientific">Oleiagrimonas citrea</name>
    <dbReference type="NCBI Taxonomy" id="1665687"/>
    <lineage>
        <taxon>Bacteria</taxon>
        <taxon>Pseudomonadati</taxon>
        <taxon>Pseudomonadota</taxon>
        <taxon>Gammaproteobacteria</taxon>
        <taxon>Lysobacterales</taxon>
        <taxon>Rhodanobacteraceae</taxon>
        <taxon>Oleiagrimonas</taxon>
    </lineage>
</organism>
<feature type="chain" id="PRO_5032722162" evidence="8">
    <location>
        <begin position="20"/>
        <end position="338"/>
    </location>
</feature>
<evidence type="ECO:0000256" key="3">
    <source>
        <dbReference type="ARBA" id="ARBA00022723"/>
    </source>
</evidence>
<dbReference type="CDD" id="cd12797">
    <property type="entry name" value="M23_peptidase"/>
    <property type="match status" value="1"/>
</dbReference>
<name>A0A846ZMA1_9GAMM</name>
<dbReference type="Proteomes" id="UP000541636">
    <property type="component" value="Unassembled WGS sequence"/>
</dbReference>
<proteinExistence type="predicted"/>
<keyword evidence="6" id="KW-0482">Metalloprotease</keyword>
<keyword evidence="5" id="KW-0862">Zinc</keyword>
<evidence type="ECO:0000256" key="7">
    <source>
        <dbReference type="SAM" id="MobiDB-lite"/>
    </source>
</evidence>
<dbReference type="GO" id="GO:0006508">
    <property type="term" value="P:proteolysis"/>
    <property type="evidence" value="ECO:0007669"/>
    <property type="project" value="UniProtKB-KW"/>
</dbReference>
<comment type="cofactor">
    <cofactor evidence="1">
        <name>Zn(2+)</name>
        <dbReference type="ChEBI" id="CHEBI:29105"/>
    </cofactor>
</comment>
<evidence type="ECO:0000256" key="1">
    <source>
        <dbReference type="ARBA" id="ARBA00001947"/>
    </source>
</evidence>
<dbReference type="AlphaFoldDB" id="A0A846ZMA1"/>
<dbReference type="GO" id="GO:0046872">
    <property type="term" value="F:metal ion binding"/>
    <property type="evidence" value="ECO:0007669"/>
    <property type="project" value="UniProtKB-KW"/>
</dbReference>
<evidence type="ECO:0000313" key="11">
    <source>
        <dbReference type="Proteomes" id="UP000541636"/>
    </source>
</evidence>
<evidence type="ECO:0000256" key="5">
    <source>
        <dbReference type="ARBA" id="ARBA00022833"/>
    </source>
</evidence>
<evidence type="ECO:0000259" key="9">
    <source>
        <dbReference type="Pfam" id="PF01551"/>
    </source>
</evidence>
<keyword evidence="11" id="KW-1185">Reference proteome</keyword>
<comment type="caution">
    <text evidence="10">The sequence shown here is derived from an EMBL/GenBank/DDBJ whole genome shotgun (WGS) entry which is preliminary data.</text>
</comment>
<sequence length="338" mass="37628">MKYIATPLLLALTALSALSAWSLVVAWHPQPDTLSPRTAQANPTQPASPAVPLAPPPPFTPPARHLAHNVALAAAHARHVPVASVRALVARLRHRDVRWTTIRAALAYVHRYWAHAGRLPHHARVDIRFGKAPTDDHSAYLALAMRHGDRSQCVFLVRESHHGLLLADGHGRMLQAIDLRNPVVHTRISSGWGWRTQPVLGWHEFHKGIDYAAPIGTPVRAAMSGVVDLARWHGNYGRLVEVRHPDHLATRYGHLSRFAKGVTRGTHVRRGQVIGYVGTTGLSTGPHLYFELWRHGRRIDPLRAALVRIHPRTASHRELLAWVRHQKHRSSTSELAAP</sequence>
<dbReference type="PANTHER" id="PTHR21666:SF288">
    <property type="entry name" value="CELL DIVISION PROTEIN YTFB"/>
    <property type="match status" value="1"/>
</dbReference>
<evidence type="ECO:0000313" key="10">
    <source>
        <dbReference type="EMBL" id="NKZ38659.1"/>
    </source>
</evidence>